<dbReference type="InterPro" id="IPR050964">
    <property type="entry name" value="Striated_Muscle_Regulatory"/>
</dbReference>
<feature type="compositionally biased region" description="Low complexity" evidence="4">
    <location>
        <begin position="494"/>
        <end position="508"/>
    </location>
</feature>
<dbReference type="InterPro" id="IPR007110">
    <property type="entry name" value="Ig-like_dom"/>
</dbReference>
<keyword evidence="1" id="KW-0677">Repeat</keyword>
<dbReference type="Pfam" id="PF07679">
    <property type="entry name" value="I-set"/>
    <property type="match status" value="5"/>
</dbReference>
<organism evidence="7 8">
    <name type="scientific">Muraenolepis orangiensis</name>
    <name type="common">Patagonian moray cod</name>
    <dbReference type="NCBI Taxonomy" id="630683"/>
    <lineage>
        <taxon>Eukaryota</taxon>
        <taxon>Metazoa</taxon>
        <taxon>Chordata</taxon>
        <taxon>Craniata</taxon>
        <taxon>Vertebrata</taxon>
        <taxon>Euteleostomi</taxon>
        <taxon>Actinopterygii</taxon>
        <taxon>Neopterygii</taxon>
        <taxon>Teleostei</taxon>
        <taxon>Neoteleostei</taxon>
        <taxon>Acanthomorphata</taxon>
        <taxon>Zeiogadaria</taxon>
        <taxon>Gadariae</taxon>
        <taxon>Gadiformes</taxon>
        <taxon>Muraenolepidoidei</taxon>
        <taxon>Muraenolepididae</taxon>
        <taxon>Muraenolepis</taxon>
    </lineage>
</organism>
<evidence type="ECO:0008006" key="9">
    <source>
        <dbReference type="Google" id="ProtNLM"/>
    </source>
</evidence>
<evidence type="ECO:0000259" key="5">
    <source>
        <dbReference type="PROSITE" id="PS50835"/>
    </source>
</evidence>
<feature type="domain" description="Ig-like" evidence="5">
    <location>
        <begin position="1085"/>
        <end position="1175"/>
    </location>
</feature>
<dbReference type="FunFam" id="2.60.40.10:FF:001401">
    <property type="entry name" value="immunoglobulin-like and fibronectin type III domain-containing protein 1"/>
    <property type="match status" value="1"/>
</dbReference>
<dbReference type="SUPFAM" id="SSF49265">
    <property type="entry name" value="Fibronectin type III"/>
    <property type="match status" value="2"/>
</dbReference>
<dbReference type="FunFam" id="2.60.40.10:FF:001097">
    <property type="entry name" value="Immunoglobulin-like and fibronectin type III domain-containing protein 1"/>
    <property type="match status" value="1"/>
</dbReference>
<feature type="domain" description="Fibronectin type-III" evidence="6">
    <location>
        <begin position="884"/>
        <end position="978"/>
    </location>
</feature>
<feature type="domain" description="Fibronectin type-III" evidence="6">
    <location>
        <begin position="785"/>
        <end position="881"/>
    </location>
</feature>
<name>A0A9Q0I656_9TELE</name>
<dbReference type="InterPro" id="IPR013098">
    <property type="entry name" value="Ig_I-set"/>
</dbReference>
<dbReference type="EMBL" id="JANIIK010000117">
    <property type="protein sequence ID" value="KAJ3586303.1"/>
    <property type="molecule type" value="Genomic_DNA"/>
</dbReference>
<dbReference type="InterPro" id="IPR036116">
    <property type="entry name" value="FN3_sf"/>
</dbReference>
<sequence>MITQFVAEVPEGKSTPDFQRKPIALTIQEGKLAVFKAVVTGDPKPVITWKRAKGEVTDTEKFQSKYDDTSGENTLEISKVSTAEADTYKCFAENEYGRAICTASLNVIEVGFKKEKAMAQMEKPNTDPAEFRKMLKKSKEEKPQPKEEGGIDERFWEILMSADRKDYERICMEFGVKDLRLILTKLKARKEEREEEQSKYIEYVKNLRHVQVKGDGSASFELELELKDPSSRIFLYKDGVMIPFFDVESRTKHSLKMVGKKLVFSINDLRPEDAGLYQVDVEDVNLFATDFKVPDVKFVVKIQEVKAQEREDVLFECVLSHPMPRIKWIGKNLPLENGEKYRISVSEDKLIHTLLVKDCQQLDKGIYAAMAGIATCSAWLVVQADVASGGKKASRKTTSAGGAGVDLSKVAEEQRLKLLAEREKAEAALKAKREAERLKQLAEALLSAERADADRPCEDIVDSAGKEDASTQGDTSQASAIKDETTGSQIQEEASSSGSDGASKSDVSNVTKSKSAGGSKEDLTKTNSGNTSGTQDTKGASLKPKGESADLHDPNGTKDSLSAEDNSVKIITTVMGDNADQSVESEHEETEDSGKKERRVRPAPLLDSVIDPGVQFVSGLSDVDTLVGQPVEMMCKVSSEDCQGAWFKDGEKLTIGTCKEEHSGKYRFEADGRKTEAEIYVKDPPRFTEEDLKAFSQPVVIKVGQNAAFKLPFEGQGPMKTQWFREGEELAENSTLRIEKFTDHSRLLLSRCQRKDGGEIKLKLRNEHGTTEVISQLVVIDRPTTPQGPSEVVESSPTSIEFKWRPPKDDGGCPVLSYLLERRQVGRNTWKKLGEVQGAPGYRDTDVDHGRKYCYRVRAVNAEGVSDAMETDDFQAGTLAFPGPPSPPKVVSASKDCIALCWAPPANTAGSRVVGYSLEKRKKGSNLWSSVCDLVKEKTYAVKDVVESIEYEFRVAAINASGAGEFSNGSEFIFARDPKKPPGKVVDLKVTDTSYTHLALAWTKPASTPGVQDEARGYHVEIRSAESTEWSRCNVTPCVLPSYSVKGLRSMGMYWVRVITANEGGEGAPVELQNYVHVMPRPVRPRFTDHKMKSFMVVKAGNSVRITVNFEASPPPQVVWMKDNVPLAKRVTISNCDDSSQMLIPSSERSDTGVYSITVRNLVGQETFSLEVRVTDDPKPPGPVSLEEKVPGTVTVSWEPSPDEKRDDRLHYTVCKLDSTKRTWSTAADRLFNNKLTVCNVMQGREYHFWVYAKNDMGISAPSASPTWGTERKKDRFVVSTPTRKDADLRCAPSFMVPLKRHAAPKGYECYMSCAVKGNPKPRVTWYRNSVSLNTNVNYYISDVCGVCSMAILRVTPRDVGDYTITAENALGRAECSTTLSVRE</sequence>
<dbReference type="CDD" id="cd00063">
    <property type="entry name" value="FN3"/>
    <property type="match status" value="4"/>
</dbReference>
<feature type="domain" description="Ig-like" evidence="5">
    <location>
        <begin position="1293"/>
        <end position="1381"/>
    </location>
</feature>
<dbReference type="InterPro" id="IPR013783">
    <property type="entry name" value="Ig-like_fold"/>
</dbReference>
<dbReference type="Gene3D" id="2.60.40.10">
    <property type="entry name" value="Immunoglobulins"/>
    <property type="match status" value="11"/>
</dbReference>
<dbReference type="SUPFAM" id="SSF48726">
    <property type="entry name" value="Immunoglobulin"/>
    <property type="match status" value="7"/>
</dbReference>
<dbReference type="SMART" id="SM00408">
    <property type="entry name" value="IGc2"/>
    <property type="match status" value="3"/>
</dbReference>
<dbReference type="PROSITE" id="PS50835">
    <property type="entry name" value="IG_LIKE"/>
    <property type="match status" value="5"/>
</dbReference>
<dbReference type="FunFam" id="2.60.40.10:FF:000031">
    <property type="entry name" value="Myosin-binding protein C, slow type"/>
    <property type="match status" value="1"/>
</dbReference>
<dbReference type="FunFam" id="2.60.40.10:FF:001231">
    <property type="entry name" value="Immunoglobulin-like and fibronectin type III domain containing 1"/>
    <property type="match status" value="1"/>
</dbReference>
<dbReference type="FunFam" id="2.60.40.10:FF:000084">
    <property type="entry name" value="Myosin binding protein C, slow type"/>
    <property type="match status" value="1"/>
</dbReference>
<evidence type="ECO:0000256" key="1">
    <source>
        <dbReference type="ARBA" id="ARBA00022737"/>
    </source>
</evidence>
<dbReference type="FunFam" id="2.60.40.10:FF:000060">
    <property type="entry name" value="Myosin-binding protein C, slow type"/>
    <property type="match status" value="1"/>
</dbReference>
<dbReference type="InterPro" id="IPR036179">
    <property type="entry name" value="Ig-like_dom_sf"/>
</dbReference>
<keyword evidence="3" id="KW-0175">Coiled coil</keyword>
<dbReference type="SMART" id="SM00060">
    <property type="entry name" value="FN3"/>
    <property type="match status" value="4"/>
</dbReference>
<comment type="caution">
    <text evidence="7">The sequence shown here is derived from an EMBL/GenBank/DDBJ whole genome shotgun (WGS) entry which is preliminary data.</text>
</comment>
<feature type="region of interest" description="Disordered" evidence="4">
    <location>
        <begin position="464"/>
        <end position="600"/>
    </location>
</feature>
<dbReference type="OrthoDB" id="504170at2759"/>
<dbReference type="InterPro" id="IPR040849">
    <property type="entry name" value="MyBP-C_THB"/>
</dbReference>
<feature type="domain" description="Fibronectin type-III" evidence="6">
    <location>
        <begin position="1180"/>
        <end position="1273"/>
    </location>
</feature>
<dbReference type="GO" id="GO:0045214">
    <property type="term" value="P:sarcomere organization"/>
    <property type="evidence" value="ECO:0007669"/>
    <property type="project" value="TreeGrafter"/>
</dbReference>
<evidence type="ECO:0000256" key="4">
    <source>
        <dbReference type="SAM" id="MobiDB-lite"/>
    </source>
</evidence>
<evidence type="ECO:0000256" key="2">
    <source>
        <dbReference type="ARBA" id="ARBA00023319"/>
    </source>
</evidence>
<dbReference type="PANTHER" id="PTHR13817:SF180">
    <property type="entry name" value="IMMUNOGLOBULIN-LIKE AND FIBRONECTIN TYPE III DOMAIN-CONTAINING 1, TANDEM DUPLICATE 3-RELATED"/>
    <property type="match status" value="1"/>
</dbReference>
<feature type="domain" description="Ig-like" evidence="5">
    <location>
        <begin position="16"/>
        <end position="106"/>
    </location>
</feature>
<proteinExistence type="predicted"/>
<feature type="compositionally biased region" description="Basic and acidic residues" evidence="4">
    <location>
        <begin position="544"/>
        <end position="556"/>
    </location>
</feature>
<protein>
    <recommendedName>
        <fullName evidence="9">Immunoglobulin-like and fibronectin type III domain-containing protein 1</fullName>
    </recommendedName>
</protein>
<keyword evidence="2" id="KW-0393">Immunoglobulin domain</keyword>
<evidence type="ECO:0000256" key="3">
    <source>
        <dbReference type="SAM" id="Coils"/>
    </source>
</evidence>
<dbReference type="PROSITE" id="PS50853">
    <property type="entry name" value="FN3"/>
    <property type="match status" value="4"/>
</dbReference>
<dbReference type="PANTHER" id="PTHR13817">
    <property type="entry name" value="TITIN"/>
    <property type="match status" value="1"/>
</dbReference>
<dbReference type="Pfam" id="PF00041">
    <property type="entry name" value="fn3"/>
    <property type="match status" value="4"/>
</dbReference>
<dbReference type="Pfam" id="PF18362">
    <property type="entry name" value="THB"/>
    <property type="match status" value="1"/>
</dbReference>
<dbReference type="InterPro" id="IPR003961">
    <property type="entry name" value="FN3_dom"/>
</dbReference>
<dbReference type="InterPro" id="IPR003599">
    <property type="entry name" value="Ig_sub"/>
</dbReference>
<evidence type="ECO:0000313" key="7">
    <source>
        <dbReference type="EMBL" id="KAJ3586303.1"/>
    </source>
</evidence>
<dbReference type="SMART" id="SM00409">
    <property type="entry name" value="IG"/>
    <property type="match status" value="7"/>
</dbReference>
<dbReference type="Proteomes" id="UP001148018">
    <property type="component" value="Unassembled WGS sequence"/>
</dbReference>
<feature type="compositionally biased region" description="Polar residues" evidence="4">
    <location>
        <begin position="470"/>
        <end position="479"/>
    </location>
</feature>
<feature type="domain" description="Ig-like" evidence="5">
    <location>
        <begin position="294"/>
        <end position="367"/>
    </location>
</feature>
<evidence type="ECO:0000259" key="6">
    <source>
        <dbReference type="PROSITE" id="PS50853"/>
    </source>
</evidence>
<feature type="domain" description="Fibronectin type-III" evidence="6">
    <location>
        <begin position="981"/>
        <end position="1081"/>
    </location>
</feature>
<accession>A0A9Q0I656</accession>
<feature type="compositionally biased region" description="Polar residues" evidence="4">
    <location>
        <begin position="525"/>
        <end position="538"/>
    </location>
</feature>
<keyword evidence="8" id="KW-1185">Reference proteome</keyword>
<gene>
    <name evidence="7" type="ORF">NHX12_012703</name>
</gene>
<evidence type="ECO:0000313" key="8">
    <source>
        <dbReference type="Proteomes" id="UP001148018"/>
    </source>
</evidence>
<dbReference type="InterPro" id="IPR003598">
    <property type="entry name" value="Ig_sub2"/>
</dbReference>
<feature type="domain" description="Ig-like" evidence="5">
    <location>
        <begin position="612"/>
        <end position="680"/>
    </location>
</feature>
<dbReference type="FunFam" id="2.60.40.10:FF:001232">
    <property type="entry name" value="Immunoglobulin-like and fibronectin type III domain-containing 1"/>
    <property type="match status" value="1"/>
</dbReference>
<reference evidence="7" key="1">
    <citation type="submission" date="2022-07" db="EMBL/GenBank/DDBJ databases">
        <title>Chromosome-level genome of Muraenolepis orangiensis.</title>
        <authorList>
            <person name="Kim J."/>
        </authorList>
    </citation>
    <scope>NUCLEOTIDE SEQUENCE</scope>
    <source>
        <strain evidence="7">KU_S4_2022</strain>
        <tissue evidence="7">Muscle</tissue>
    </source>
</reference>
<dbReference type="GO" id="GO:0031430">
    <property type="term" value="C:M band"/>
    <property type="evidence" value="ECO:0007669"/>
    <property type="project" value="TreeGrafter"/>
</dbReference>
<feature type="coiled-coil region" evidence="3">
    <location>
        <begin position="408"/>
        <end position="452"/>
    </location>
</feature>